<dbReference type="Proteomes" id="UP000294614">
    <property type="component" value="Unassembled WGS sequence"/>
</dbReference>
<name>A0A4V2PRD7_9BACT</name>
<dbReference type="EMBL" id="SMGG01000007">
    <property type="protein sequence ID" value="TCK58461.1"/>
    <property type="molecule type" value="Genomic_DNA"/>
</dbReference>
<proteinExistence type="predicted"/>
<protein>
    <submittedName>
        <fullName evidence="1">Uncharacterized protein</fullName>
    </submittedName>
</protein>
<dbReference type="AlphaFoldDB" id="A0A4V2PRD7"/>
<keyword evidence="2" id="KW-1185">Reference proteome</keyword>
<sequence length="65" mass="7658">MLLIVEYIFNMVLIKNNLGTYNLLITHNNTRYLCTINGNPVEFDDLEAGEDYINKIKKLPLFFYI</sequence>
<gene>
    <name evidence="1" type="ORF">C8D98_2664</name>
</gene>
<accession>A0A4V2PRD7</accession>
<comment type="caution">
    <text evidence="1">The sequence shown here is derived from an EMBL/GenBank/DDBJ whole genome shotgun (WGS) entry which is preliminary data.</text>
</comment>
<reference evidence="1 2" key="1">
    <citation type="submission" date="2019-03" db="EMBL/GenBank/DDBJ databases">
        <title>Genomic Encyclopedia of Type Strains, Phase IV (KMG-IV): sequencing the most valuable type-strain genomes for metagenomic binning, comparative biology and taxonomic classification.</title>
        <authorList>
            <person name="Goeker M."/>
        </authorList>
    </citation>
    <scope>NUCLEOTIDE SEQUENCE [LARGE SCALE GENOMIC DNA]</scope>
    <source>
        <strain evidence="1 2">DSM 24984</strain>
    </source>
</reference>
<evidence type="ECO:0000313" key="2">
    <source>
        <dbReference type="Proteomes" id="UP000294614"/>
    </source>
</evidence>
<organism evidence="1 2">
    <name type="scientific">Seleniivibrio woodruffii</name>
    <dbReference type="NCBI Taxonomy" id="1078050"/>
    <lineage>
        <taxon>Bacteria</taxon>
        <taxon>Pseudomonadati</taxon>
        <taxon>Deferribacterota</taxon>
        <taxon>Deferribacteres</taxon>
        <taxon>Deferribacterales</taxon>
        <taxon>Geovibrionaceae</taxon>
        <taxon>Seleniivibrio</taxon>
    </lineage>
</organism>
<evidence type="ECO:0000313" key="1">
    <source>
        <dbReference type="EMBL" id="TCK58461.1"/>
    </source>
</evidence>